<proteinExistence type="predicted"/>
<accession>A0ABQ9PCM5</accession>
<dbReference type="EMBL" id="JARUPT010000928">
    <property type="protein sequence ID" value="KAK0368176.1"/>
    <property type="molecule type" value="Genomic_DNA"/>
</dbReference>
<dbReference type="Proteomes" id="UP001169217">
    <property type="component" value="Unassembled WGS sequence"/>
</dbReference>
<protein>
    <recommendedName>
        <fullName evidence="4">Chromo domain-containing protein</fullName>
    </recommendedName>
</protein>
<evidence type="ECO:0000313" key="2">
    <source>
        <dbReference type="EMBL" id="KAK0368176.1"/>
    </source>
</evidence>
<feature type="region of interest" description="Disordered" evidence="1">
    <location>
        <begin position="1"/>
        <end position="70"/>
    </location>
</feature>
<organism evidence="2 3">
    <name type="scientific">Colletotrichum limetticola</name>
    <dbReference type="NCBI Taxonomy" id="1209924"/>
    <lineage>
        <taxon>Eukaryota</taxon>
        <taxon>Fungi</taxon>
        <taxon>Dikarya</taxon>
        <taxon>Ascomycota</taxon>
        <taxon>Pezizomycotina</taxon>
        <taxon>Sordariomycetes</taxon>
        <taxon>Hypocreomycetidae</taxon>
        <taxon>Glomerellales</taxon>
        <taxon>Glomerellaceae</taxon>
        <taxon>Colletotrichum</taxon>
        <taxon>Colletotrichum acutatum species complex</taxon>
    </lineage>
</organism>
<feature type="compositionally biased region" description="Basic and acidic residues" evidence="1">
    <location>
        <begin position="25"/>
        <end position="41"/>
    </location>
</feature>
<gene>
    <name evidence="2" type="ORF">CLIM01_14464</name>
</gene>
<reference evidence="2" key="1">
    <citation type="submission" date="2023-04" db="EMBL/GenBank/DDBJ databases">
        <title>Colletotrichum limetticola genome sequence.</title>
        <authorList>
            <person name="Baroncelli R."/>
        </authorList>
    </citation>
    <scope>NUCLEOTIDE SEQUENCE</scope>
    <source>
        <strain evidence="2">KLA-Anderson</strain>
    </source>
</reference>
<evidence type="ECO:0000256" key="1">
    <source>
        <dbReference type="SAM" id="MobiDB-lite"/>
    </source>
</evidence>
<comment type="caution">
    <text evidence="2">The sequence shown here is derived from an EMBL/GenBank/DDBJ whole genome shotgun (WGS) entry which is preliminary data.</text>
</comment>
<keyword evidence="3" id="KW-1185">Reference proteome</keyword>
<sequence length="279" mass="31341">MMSTCTPSSSPSSVLFSSSLPSLPAHHERPPVRRAASETRDVAAGAGQNFKRPVCPQTAARPPAQATRRRIRPTTVHEFDQDLLTKERFEFRIIGHRMDPDYADFVQLRIDWAVADDGSSSLPRDAGLNDPCWEWQAEATIQMDAPDALWAYWRSVPGGRESLVGDRDEWVALDVTSVRCHRRKRKQNGRRRLEVEVLVTWVGSPESLWQPETWARENAAAHLDAFWASQGGRSWALSKLSGATRRLAEDGPSRRRRFAPEVNEDLRGVSPVLGTLSHV</sequence>
<feature type="compositionally biased region" description="Low complexity" evidence="1">
    <location>
        <begin position="7"/>
        <end position="24"/>
    </location>
</feature>
<name>A0ABQ9PCM5_9PEZI</name>
<evidence type="ECO:0008006" key="4">
    <source>
        <dbReference type="Google" id="ProtNLM"/>
    </source>
</evidence>
<evidence type="ECO:0000313" key="3">
    <source>
        <dbReference type="Proteomes" id="UP001169217"/>
    </source>
</evidence>
<feature type="compositionally biased region" description="Low complexity" evidence="1">
    <location>
        <begin position="56"/>
        <end position="66"/>
    </location>
</feature>